<keyword evidence="3" id="KW-0808">Transferase</keyword>
<dbReference type="Gene3D" id="3.40.50.11380">
    <property type="match status" value="1"/>
</dbReference>
<evidence type="ECO:0000313" key="7">
    <source>
        <dbReference type="EMBL" id="NCS59033.1"/>
    </source>
</evidence>
<gene>
    <name evidence="7" type="ORF">GPJ16_20050</name>
</gene>
<dbReference type="SUPFAM" id="SSF48452">
    <property type="entry name" value="TPR-like"/>
    <property type="match status" value="1"/>
</dbReference>
<dbReference type="InterPro" id="IPR011990">
    <property type="entry name" value="TPR-like_helical_dom_sf"/>
</dbReference>
<comment type="caution">
    <text evidence="7">The sequence shown here is derived from an EMBL/GenBank/DDBJ whole genome shotgun (WGS) entry which is preliminary data.</text>
</comment>
<feature type="domain" description="O-GlcNAc transferase C-terminal" evidence="6">
    <location>
        <begin position="338"/>
        <end position="503"/>
    </location>
</feature>
<keyword evidence="5" id="KW-0802">TPR repeat</keyword>
<evidence type="ECO:0000259" key="6">
    <source>
        <dbReference type="Pfam" id="PF13844"/>
    </source>
</evidence>
<organism evidence="7 8">
    <name type="scientific">Microcystis aeruginosa G11-04</name>
    <dbReference type="NCBI Taxonomy" id="2685956"/>
    <lineage>
        <taxon>Bacteria</taxon>
        <taxon>Bacillati</taxon>
        <taxon>Cyanobacteriota</taxon>
        <taxon>Cyanophyceae</taxon>
        <taxon>Oscillatoriophycideae</taxon>
        <taxon>Chroococcales</taxon>
        <taxon>Microcystaceae</taxon>
        <taxon>Microcystis</taxon>
    </lineage>
</organism>
<dbReference type="GO" id="GO:0016757">
    <property type="term" value="F:glycosyltransferase activity"/>
    <property type="evidence" value="ECO:0007669"/>
    <property type="project" value="UniProtKB-KW"/>
</dbReference>
<dbReference type="Pfam" id="PF13844">
    <property type="entry name" value="Glyco_transf_41"/>
    <property type="match status" value="2"/>
</dbReference>
<dbReference type="InterPro" id="IPR051939">
    <property type="entry name" value="Glycosyltr_41/O-GlcNAc_trsf"/>
</dbReference>
<sequence>MNWHPDAYQALIAEDYPQAAAIYEELIDNNPENISDYWYLGVAYLLQNLEAAAQVMWQNVFREGNPEQVKQWQAELEAVLDAEARRQQSKGDLAAVEYLRYHLQEIVPKSINNLLALFDLALDLEIFDPEELLNYPIQDNLRYNPNRELLLNVVLKSLLYPHELTLDLAQASLPYLEELADSFIPQAFQIAARVTNEQQSPTFGVEIIKLCLQLRPNDLSLLEQLVNLYILAEDFDNSLITAYQLREICLTPTLKLYSNYLILLILLRWGVWQEIEHIYQEYQNLLQELIRQKNITLEPIIKTSFLNVSSPLPYLGDRALANRQLTNRVAEIFLDNNSFKTPLLTIKKVPEKLTIGYLASTLKHHSVGWLSRWLIHHHDREKLQIAIYTINQKEDEITRQWFRDSRDIIRHFPYAQNPLEVAQQIQQDQIDILVDLDSLTHNLTNQIMALKPAAKQVTWLGWDASGLATIDYYIADPYVLPQQAEEYYREKIYRLPETYLAVDGFEIGTPNLRREDLEIPPDATIYFSVQSGMKRHPDTIKLQMKILAQVPNSYFLIKGVGKTEKIQELFTEIAIREGVNPQRLRFLPRDIDEYTHRANLQIADVVLDTYPYNGATTTLEVLWQGIPLVTLVGEQFSARNSYTFMINAGIEVGIGWNETEYIDWGVKLGLDRSLRQDISHQLLGNRDIAPLWQGKKFAQNMENAYLKIWEGSC</sequence>
<dbReference type="EMBL" id="JAADAI010000345">
    <property type="protein sequence ID" value="NCS59033.1"/>
    <property type="molecule type" value="Genomic_DNA"/>
</dbReference>
<reference evidence="7" key="1">
    <citation type="journal article" date="2019" name="Mol. Ecol.">
        <title>Genome evolution and host-microbiome shifts correspond with intraspecific niche divergence within harmful algal bloom-forming Microcystis aeruginosa.</title>
        <authorList>
            <person name="Jackrel S.L."/>
            <person name="White J.D."/>
            <person name="Evans J.T."/>
            <person name="Buffin K."/>
            <person name="Hayden K."/>
            <person name="Sarnelle O."/>
            <person name="Denef V.J."/>
        </authorList>
    </citation>
    <scope>NUCLEOTIDE SEQUENCE</scope>
    <source>
        <strain evidence="7">G11-04</strain>
    </source>
</reference>
<protein>
    <recommendedName>
        <fullName evidence="6">O-GlcNAc transferase C-terminal domain-containing protein</fullName>
    </recommendedName>
</protein>
<evidence type="ECO:0000256" key="1">
    <source>
        <dbReference type="ARBA" id="ARBA00004922"/>
    </source>
</evidence>
<dbReference type="Proteomes" id="UP000799330">
    <property type="component" value="Unassembled WGS sequence"/>
</dbReference>
<feature type="domain" description="O-GlcNAc transferase C-terminal" evidence="6">
    <location>
        <begin position="514"/>
        <end position="701"/>
    </location>
</feature>
<evidence type="ECO:0000256" key="3">
    <source>
        <dbReference type="ARBA" id="ARBA00022679"/>
    </source>
</evidence>
<evidence type="ECO:0000313" key="8">
    <source>
        <dbReference type="Proteomes" id="UP000799330"/>
    </source>
</evidence>
<name>A0A966L6N3_MICAE</name>
<dbReference type="PANTHER" id="PTHR44835">
    <property type="entry name" value="UDP-N-ACETYLGLUCOSAMINE--PEPTIDE N-ACETYLGLUCOSAMINYLTRANSFERASE SPINDLY-RELATED"/>
    <property type="match status" value="1"/>
</dbReference>
<accession>A0A966L6N3</accession>
<evidence type="ECO:0000256" key="4">
    <source>
        <dbReference type="ARBA" id="ARBA00022737"/>
    </source>
</evidence>
<dbReference type="PANTHER" id="PTHR44835:SF1">
    <property type="entry name" value="PROTEIN O-GLCNAC TRANSFERASE"/>
    <property type="match status" value="1"/>
</dbReference>
<comment type="pathway">
    <text evidence="1">Protein modification; protein glycosylation.</text>
</comment>
<keyword evidence="4" id="KW-0677">Repeat</keyword>
<evidence type="ECO:0000256" key="5">
    <source>
        <dbReference type="ARBA" id="ARBA00022803"/>
    </source>
</evidence>
<evidence type="ECO:0000256" key="2">
    <source>
        <dbReference type="ARBA" id="ARBA00022676"/>
    </source>
</evidence>
<dbReference type="InterPro" id="IPR029489">
    <property type="entry name" value="OGT/SEC/SPY_C"/>
</dbReference>
<dbReference type="AlphaFoldDB" id="A0A966L6N3"/>
<dbReference type="Gene3D" id="3.40.50.2000">
    <property type="entry name" value="Glycogen Phosphorylase B"/>
    <property type="match status" value="1"/>
</dbReference>
<proteinExistence type="predicted"/>
<keyword evidence="2" id="KW-0328">Glycosyltransferase</keyword>